<sequence length="69" mass="7432">MLTSAPSMVRQVAVNVLKWTSIPNKKPGILHLTGHSKQGTQKNGEQPPGGGGSERREGGGRAWRKVRKS</sequence>
<protein>
    <submittedName>
        <fullName evidence="2">Uncharacterized protein</fullName>
    </submittedName>
</protein>
<dbReference type="AlphaFoldDB" id="A0A388M9W2"/>
<evidence type="ECO:0000313" key="3">
    <source>
        <dbReference type="Proteomes" id="UP000265515"/>
    </source>
</evidence>
<feature type="region of interest" description="Disordered" evidence="1">
    <location>
        <begin position="24"/>
        <end position="69"/>
    </location>
</feature>
<dbReference type="Gramene" id="GBG91273">
    <property type="protein sequence ID" value="GBG91273"/>
    <property type="gene ID" value="CBR_g52158"/>
</dbReference>
<dbReference type="EMBL" id="BFEA01000889">
    <property type="protein sequence ID" value="GBG91273.1"/>
    <property type="molecule type" value="Genomic_DNA"/>
</dbReference>
<organism evidence="2 3">
    <name type="scientific">Chara braunii</name>
    <name type="common">Braun's stonewort</name>
    <dbReference type="NCBI Taxonomy" id="69332"/>
    <lineage>
        <taxon>Eukaryota</taxon>
        <taxon>Viridiplantae</taxon>
        <taxon>Streptophyta</taxon>
        <taxon>Charophyceae</taxon>
        <taxon>Charales</taxon>
        <taxon>Characeae</taxon>
        <taxon>Chara</taxon>
    </lineage>
</organism>
<keyword evidence="3" id="KW-1185">Reference proteome</keyword>
<evidence type="ECO:0000313" key="2">
    <source>
        <dbReference type="EMBL" id="GBG91273.1"/>
    </source>
</evidence>
<comment type="caution">
    <text evidence="2">The sequence shown here is derived from an EMBL/GenBank/DDBJ whole genome shotgun (WGS) entry which is preliminary data.</text>
</comment>
<dbReference type="Proteomes" id="UP000265515">
    <property type="component" value="Unassembled WGS sequence"/>
</dbReference>
<accession>A0A388M9W2</accession>
<name>A0A388M9W2_CHABU</name>
<evidence type="ECO:0000256" key="1">
    <source>
        <dbReference type="SAM" id="MobiDB-lite"/>
    </source>
</evidence>
<gene>
    <name evidence="2" type="ORF">CBR_g52158</name>
</gene>
<reference evidence="2 3" key="1">
    <citation type="journal article" date="2018" name="Cell">
        <title>The Chara Genome: Secondary Complexity and Implications for Plant Terrestrialization.</title>
        <authorList>
            <person name="Nishiyama T."/>
            <person name="Sakayama H."/>
            <person name="Vries J.D."/>
            <person name="Buschmann H."/>
            <person name="Saint-Marcoux D."/>
            <person name="Ullrich K.K."/>
            <person name="Haas F.B."/>
            <person name="Vanderstraeten L."/>
            <person name="Becker D."/>
            <person name="Lang D."/>
            <person name="Vosolsobe S."/>
            <person name="Rombauts S."/>
            <person name="Wilhelmsson P.K.I."/>
            <person name="Janitza P."/>
            <person name="Kern R."/>
            <person name="Heyl A."/>
            <person name="Rumpler F."/>
            <person name="Villalobos L.I.A.C."/>
            <person name="Clay J.M."/>
            <person name="Skokan R."/>
            <person name="Toyoda A."/>
            <person name="Suzuki Y."/>
            <person name="Kagoshima H."/>
            <person name="Schijlen E."/>
            <person name="Tajeshwar N."/>
            <person name="Catarino B."/>
            <person name="Hetherington A.J."/>
            <person name="Saltykova A."/>
            <person name="Bonnot C."/>
            <person name="Breuninger H."/>
            <person name="Symeonidi A."/>
            <person name="Radhakrishnan G.V."/>
            <person name="Van Nieuwerburgh F."/>
            <person name="Deforce D."/>
            <person name="Chang C."/>
            <person name="Karol K.G."/>
            <person name="Hedrich R."/>
            <person name="Ulvskov P."/>
            <person name="Glockner G."/>
            <person name="Delwiche C.F."/>
            <person name="Petrasek J."/>
            <person name="Van de Peer Y."/>
            <person name="Friml J."/>
            <person name="Beilby M."/>
            <person name="Dolan L."/>
            <person name="Kohara Y."/>
            <person name="Sugano S."/>
            <person name="Fujiyama A."/>
            <person name="Delaux P.-M."/>
            <person name="Quint M."/>
            <person name="TheiBen G."/>
            <person name="Hagemann M."/>
            <person name="Harholt J."/>
            <person name="Dunand C."/>
            <person name="Zachgo S."/>
            <person name="Langdale J."/>
            <person name="Maumus F."/>
            <person name="Straeten D.V.D."/>
            <person name="Gould S.B."/>
            <person name="Rensing S.A."/>
        </authorList>
    </citation>
    <scope>NUCLEOTIDE SEQUENCE [LARGE SCALE GENOMIC DNA]</scope>
    <source>
        <strain evidence="2 3">S276</strain>
    </source>
</reference>
<proteinExistence type="predicted"/>